<proteinExistence type="predicted"/>
<dbReference type="EMBL" id="JOKM01000106">
    <property type="protein sequence ID" value="KGB20982.1"/>
    <property type="molecule type" value="Genomic_DNA"/>
</dbReference>
<reference evidence="1 2" key="1">
    <citation type="submission" date="2014-06" db="EMBL/GenBank/DDBJ databases">
        <title>Functional and comparative genomic analyses of the Drosophila gut microbiota identify candidate symbiosis factors.</title>
        <authorList>
            <person name="Newell P.D."/>
            <person name="Chaston J.M."/>
            <person name="Douglas A.E."/>
        </authorList>
    </citation>
    <scope>NUCLEOTIDE SEQUENCE [LARGE SCALE GENOMIC DNA]</scope>
    <source>
        <strain evidence="1 2">DmCS_006</strain>
    </source>
</reference>
<name>A0A094YI15_9PROT</name>
<dbReference type="Proteomes" id="UP000029448">
    <property type="component" value="Unassembled WGS sequence"/>
</dbReference>
<comment type="caution">
    <text evidence="1">The sequence shown here is derived from an EMBL/GenBank/DDBJ whole genome shotgun (WGS) entry which is preliminary data.</text>
</comment>
<protein>
    <submittedName>
        <fullName evidence="1">Uncharacterized protein</fullName>
    </submittedName>
</protein>
<dbReference type="AlphaFoldDB" id="A0A094YI15"/>
<keyword evidence="2" id="KW-1185">Reference proteome</keyword>
<accession>A0A094YI15</accession>
<dbReference type="RefSeq" id="WP_035382299.1">
    <property type="nucleotide sequence ID" value="NZ_JACAOJ010000075.1"/>
</dbReference>
<dbReference type="GeneID" id="89477511"/>
<dbReference type="STRING" id="104102.AtDm6_3347"/>
<dbReference type="PATRIC" id="fig|104102.7.peg.3303"/>
<gene>
    <name evidence="1" type="ORF">AtDm6_3347</name>
</gene>
<organism evidence="1 2">
    <name type="scientific">Acetobacter tropicalis</name>
    <dbReference type="NCBI Taxonomy" id="104102"/>
    <lineage>
        <taxon>Bacteria</taxon>
        <taxon>Pseudomonadati</taxon>
        <taxon>Pseudomonadota</taxon>
        <taxon>Alphaproteobacteria</taxon>
        <taxon>Acetobacterales</taxon>
        <taxon>Acetobacteraceae</taxon>
        <taxon>Acetobacter</taxon>
    </lineage>
</organism>
<evidence type="ECO:0000313" key="1">
    <source>
        <dbReference type="EMBL" id="KGB20982.1"/>
    </source>
</evidence>
<sequence length="94" mass="10368">MSEELKALIFPEAMTEDIEKALGIMCFECGQYARAFNCGGENIPPKAEKEQAAIIFKVLKNVLSGMPFEEAFTKMHNAAVRAQERGNTRAGEKA</sequence>
<evidence type="ECO:0000313" key="2">
    <source>
        <dbReference type="Proteomes" id="UP000029448"/>
    </source>
</evidence>